<dbReference type="AlphaFoldDB" id="A0A1W1IAC5"/>
<proteinExistence type="predicted"/>
<accession>A0A1W1IAC5</accession>
<protein>
    <submittedName>
        <fullName evidence="2">Abortive infection phage resistance protein</fullName>
    </submittedName>
</protein>
<dbReference type="STRING" id="1325564.NSJP_3778"/>
<keyword evidence="3" id="KW-1185">Reference proteome</keyword>
<feature type="domain" description="Abortive phage infection protein C-terminal" evidence="1">
    <location>
        <begin position="257"/>
        <end position="483"/>
    </location>
</feature>
<reference evidence="2 3" key="1">
    <citation type="submission" date="2017-03" db="EMBL/GenBank/DDBJ databases">
        <authorList>
            <person name="Afonso C.L."/>
            <person name="Miller P.J."/>
            <person name="Scott M.A."/>
            <person name="Spackman E."/>
            <person name="Goraichik I."/>
            <person name="Dimitrov K.M."/>
            <person name="Suarez D.L."/>
            <person name="Swayne D.E."/>
        </authorList>
    </citation>
    <scope>NUCLEOTIDE SEQUENCE [LARGE SCALE GENOMIC DNA]</scope>
    <source>
        <strain evidence="2">Genome sequencing of Nitrospira japonica strain NJ11</strain>
    </source>
</reference>
<dbReference type="RefSeq" id="WP_080888116.1">
    <property type="nucleotide sequence ID" value="NZ_LT828648.1"/>
</dbReference>
<dbReference type="OrthoDB" id="9806213at2"/>
<evidence type="ECO:0000259" key="1">
    <source>
        <dbReference type="Pfam" id="PF10592"/>
    </source>
</evidence>
<evidence type="ECO:0000313" key="2">
    <source>
        <dbReference type="EMBL" id="SLM49945.1"/>
    </source>
</evidence>
<dbReference type="Proteomes" id="UP000192042">
    <property type="component" value="Chromosome I"/>
</dbReference>
<evidence type="ECO:0000313" key="3">
    <source>
        <dbReference type="Proteomes" id="UP000192042"/>
    </source>
</evidence>
<dbReference type="EMBL" id="LT828648">
    <property type="protein sequence ID" value="SLM49945.1"/>
    <property type="molecule type" value="Genomic_DNA"/>
</dbReference>
<dbReference type="InterPro" id="IPR018891">
    <property type="entry name" value="AIPR_C"/>
</dbReference>
<sequence>MPKNDTILLDGIVDNRIAENLPSNDRGEVFEYLGCEQILKDYDLSQEEIEAGWVDGEKDGGIDGFFTFVNGYLVQDLDQLALPRREVVIEVWIITAKHHDSFQLSPMNSLAASIPEILDFEKDNLKLKERYSAQLLNARSVFQLTYRRLAASCPTLRFNVSYCTRGQTANIPQEIIGRAKQIEEQCTELYSNCFAEFTFVGAAEIVKSFRRLKKFSIDLPIIESLTHHQGSYVVLARIDDYFRFVTDEKRQLRRYLFDSNVRDYLGSNRVNEDISESLKRRLGPDFWWLNNGVTILATSATQYAKTIQMHDIQIVNGLQTTESIFRYFATSQAKADQRAILVKVIVSNDPVVRDSIIRATNNQSNVELASLHATDKIQRDIEQVLEKQQWFYERRKNYYRNIGRPLSRMVTPLFVAAAQVALVQKNPSQAAILKSKFMRNPISYAAVFNETLPFPIWPAIVEVVKKIEDLLIESRPSGRHGERFLATYRNIFALAAVAKQAGTFAFSLEELMRFDVSKIDRALVEDFLRMSKSIEPGTVRTKSAIRSLCRRFFSAIADYYSIRALSKISEVTLPVFCSPSAELDEQFIDKVDQSLPKQPWKPGVHQHLAKKLKCPASQVSHAIQELILRGRRMHQSEGIVFDREGKVIDYDPERLGQSST</sequence>
<organism evidence="2 3">
    <name type="scientific">Nitrospira japonica</name>
    <dbReference type="NCBI Taxonomy" id="1325564"/>
    <lineage>
        <taxon>Bacteria</taxon>
        <taxon>Pseudomonadati</taxon>
        <taxon>Nitrospirota</taxon>
        <taxon>Nitrospiria</taxon>
        <taxon>Nitrospirales</taxon>
        <taxon>Nitrospiraceae</taxon>
        <taxon>Nitrospira</taxon>
    </lineage>
</organism>
<name>A0A1W1IAC5_9BACT</name>
<gene>
    <name evidence="2" type="ORF">NSJP_3778</name>
</gene>
<dbReference type="KEGG" id="nja:NSJP_3778"/>
<dbReference type="Pfam" id="PF10592">
    <property type="entry name" value="AIPR"/>
    <property type="match status" value="1"/>
</dbReference>